<evidence type="ECO:0000256" key="1">
    <source>
        <dbReference type="SAM" id="MobiDB-lite"/>
    </source>
</evidence>
<reference evidence="3 4" key="1">
    <citation type="submission" date="2019-12" db="EMBL/GenBank/DDBJ databases">
        <title>Genome sequence of Streptomyces bambusae.</title>
        <authorList>
            <person name="Bansal K."/>
            <person name="Choksket S."/>
            <person name="Korpole S."/>
            <person name="Patil P.B."/>
        </authorList>
    </citation>
    <scope>NUCLEOTIDE SEQUENCE [LARGE SCALE GENOMIC DNA]</scope>
    <source>
        <strain evidence="3 4">SK60</strain>
    </source>
</reference>
<feature type="transmembrane region" description="Helical" evidence="2">
    <location>
        <begin position="300"/>
        <end position="322"/>
    </location>
</feature>
<feature type="compositionally biased region" description="Basic and acidic residues" evidence="1">
    <location>
        <begin position="140"/>
        <end position="157"/>
    </location>
</feature>
<sequence>MATPEGAPEVLLRAAVREPQQLPELLAGFALRHSGPRAARSVARLRAERPDADAAALGAEVVARGVRRTATEGAFVGGPFLIFVPVAFCAALLSQARTMLELAALAGHDPTATRRAAELLVLQGVYADADTAEQALVARQGDERQGDERQGDERPPPEPHSPGRPRHRRIAALTAVTLRMAKLLGLMPPRRTDTTPTARERLVVVGRWALLGVTFLVGTVAPLVWLPYMAVSYRRATRQVLNRAAEYYLTDTPLPPQRSTASRLDPGMLAAAARAVGFVVLPVLLMVLVHVVNLRMAGSVWPVVGIVLVAASVLAGALWHYARRHRRPED</sequence>
<keyword evidence="4" id="KW-1185">Reference proteome</keyword>
<evidence type="ECO:0000313" key="3">
    <source>
        <dbReference type="EMBL" id="MBW5484637.1"/>
    </source>
</evidence>
<name>A0ABS6ZA85_9ACTN</name>
<keyword evidence="2" id="KW-1133">Transmembrane helix</keyword>
<keyword evidence="2" id="KW-0812">Transmembrane</keyword>
<dbReference type="Proteomes" id="UP000812013">
    <property type="component" value="Unassembled WGS sequence"/>
</dbReference>
<dbReference type="EMBL" id="WTFF01000180">
    <property type="protein sequence ID" value="MBW5484637.1"/>
    <property type="molecule type" value="Genomic_DNA"/>
</dbReference>
<keyword evidence="2" id="KW-0472">Membrane</keyword>
<feature type="region of interest" description="Disordered" evidence="1">
    <location>
        <begin position="139"/>
        <end position="167"/>
    </location>
</feature>
<protein>
    <submittedName>
        <fullName evidence="3">Uncharacterized protein</fullName>
    </submittedName>
</protein>
<feature type="transmembrane region" description="Helical" evidence="2">
    <location>
        <begin position="268"/>
        <end position="288"/>
    </location>
</feature>
<evidence type="ECO:0000256" key="2">
    <source>
        <dbReference type="SAM" id="Phobius"/>
    </source>
</evidence>
<accession>A0ABS6ZA85</accession>
<gene>
    <name evidence="3" type="ORF">GPJ59_22850</name>
</gene>
<feature type="transmembrane region" description="Helical" evidence="2">
    <location>
        <begin position="208"/>
        <end position="228"/>
    </location>
</feature>
<comment type="caution">
    <text evidence="3">The sequence shown here is derived from an EMBL/GenBank/DDBJ whole genome shotgun (WGS) entry which is preliminary data.</text>
</comment>
<feature type="transmembrane region" description="Helical" evidence="2">
    <location>
        <begin position="74"/>
        <end position="93"/>
    </location>
</feature>
<dbReference type="RefSeq" id="WP_219669325.1">
    <property type="nucleotide sequence ID" value="NZ_WTFF01000180.1"/>
</dbReference>
<evidence type="ECO:0000313" key="4">
    <source>
        <dbReference type="Proteomes" id="UP000812013"/>
    </source>
</evidence>
<proteinExistence type="predicted"/>
<organism evidence="3 4">
    <name type="scientific">Streptomyces bambusae</name>
    <dbReference type="NCBI Taxonomy" id="1550616"/>
    <lineage>
        <taxon>Bacteria</taxon>
        <taxon>Bacillati</taxon>
        <taxon>Actinomycetota</taxon>
        <taxon>Actinomycetes</taxon>
        <taxon>Kitasatosporales</taxon>
        <taxon>Streptomycetaceae</taxon>
        <taxon>Streptomyces</taxon>
    </lineage>
</organism>